<gene>
    <name evidence="3" type="ORF">ACFOPH_06140</name>
</gene>
<feature type="region of interest" description="Disordered" evidence="1">
    <location>
        <begin position="17"/>
        <end position="36"/>
    </location>
</feature>
<keyword evidence="4" id="KW-1185">Reference proteome</keyword>
<accession>A0ABV7PF74</accession>
<evidence type="ECO:0000313" key="3">
    <source>
        <dbReference type="EMBL" id="MFC3457823.1"/>
    </source>
</evidence>
<evidence type="ECO:0000259" key="2">
    <source>
        <dbReference type="Pfam" id="PF21926"/>
    </source>
</evidence>
<dbReference type="RefSeq" id="WP_379734195.1">
    <property type="nucleotide sequence ID" value="NZ_JBHRVV010000001.1"/>
</dbReference>
<feature type="domain" description="N-acyl amino acid synthase FeeM catalytic core" evidence="2">
    <location>
        <begin position="53"/>
        <end position="199"/>
    </location>
</feature>
<dbReference type="Gene3D" id="3.40.630.30">
    <property type="match status" value="1"/>
</dbReference>
<dbReference type="InterPro" id="IPR016181">
    <property type="entry name" value="Acyl_CoA_acyltransferase"/>
</dbReference>
<dbReference type="EMBL" id="JBHRVV010000001">
    <property type="protein sequence ID" value="MFC3457823.1"/>
    <property type="molecule type" value="Genomic_DNA"/>
</dbReference>
<protein>
    <submittedName>
        <fullName evidence="3">Long-chain N-acyl amino acid synthase</fullName>
    </submittedName>
</protein>
<comment type="caution">
    <text evidence="3">The sequence shown here is derived from an EMBL/GenBank/DDBJ whole genome shotgun (WGS) entry which is preliminary data.</text>
</comment>
<sequence length="251" mass="28216">MLVDEMPIATFETAAAAPRREPCPRAAPRVTNPPRPQLFNVRLATSSGRRDDAGVLLRRMYAWRGYALEPGETRDRRRVTFYAETAGEVVGTMSLWLDLDGSLPADENFGDRLAPLRHAGRRLCEPSRLAIDKGMSKRVFAALIHISYLYAHKLHGYTDYVIEVNPRHVAFYQRMLGFADFGGERACSRVGAPAVLLRLPLSRMGASIREWGGRFAEPDTERSFYPYFLPVREEADITARLAALCDGEERA</sequence>
<reference evidence="4" key="1">
    <citation type="journal article" date="2019" name="Int. J. Syst. Evol. Microbiol.">
        <title>The Global Catalogue of Microorganisms (GCM) 10K type strain sequencing project: providing services to taxonomists for standard genome sequencing and annotation.</title>
        <authorList>
            <consortium name="The Broad Institute Genomics Platform"/>
            <consortium name="The Broad Institute Genome Sequencing Center for Infectious Disease"/>
            <person name="Wu L."/>
            <person name="Ma J."/>
        </authorList>
    </citation>
    <scope>NUCLEOTIDE SEQUENCE [LARGE SCALE GENOMIC DNA]</scope>
    <source>
        <strain evidence="4">CCM 7480</strain>
    </source>
</reference>
<evidence type="ECO:0000313" key="4">
    <source>
        <dbReference type="Proteomes" id="UP001595665"/>
    </source>
</evidence>
<proteinExistence type="predicted"/>
<evidence type="ECO:0000256" key="1">
    <source>
        <dbReference type="SAM" id="MobiDB-lite"/>
    </source>
</evidence>
<dbReference type="Pfam" id="PF21926">
    <property type="entry name" value="FeeM"/>
    <property type="match status" value="1"/>
</dbReference>
<organism evidence="3 4">
    <name type="scientific">Massilia haematophila</name>
    <dbReference type="NCBI Taxonomy" id="457923"/>
    <lineage>
        <taxon>Bacteria</taxon>
        <taxon>Pseudomonadati</taxon>
        <taxon>Pseudomonadota</taxon>
        <taxon>Betaproteobacteria</taxon>
        <taxon>Burkholderiales</taxon>
        <taxon>Oxalobacteraceae</taxon>
        <taxon>Telluria group</taxon>
        <taxon>Massilia</taxon>
    </lineage>
</organism>
<dbReference type="SUPFAM" id="SSF55729">
    <property type="entry name" value="Acyl-CoA N-acyltransferases (Nat)"/>
    <property type="match status" value="1"/>
</dbReference>
<dbReference type="Proteomes" id="UP001595665">
    <property type="component" value="Unassembled WGS sequence"/>
</dbReference>
<dbReference type="InterPro" id="IPR054597">
    <property type="entry name" value="FeeM_cat"/>
</dbReference>
<name>A0ABV7PF74_9BURK</name>